<comment type="similarity">
    <text evidence="6">Belongs to the ABC-2 integral membrane protein family.</text>
</comment>
<evidence type="ECO:0000256" key="5">
    <source>
        <dbReference type="ARBA" id="ARBA00023251"/>
    </source>
</evidence>
<sequence>MSELAAWPVMTGRAVRLSLRNLDALLTSFLMPVLVMLLFVYLFGGAIQTGVDYVTYAVPGILVMCASYGASLTAVAVSQDMSRGIVDRFRSMDVGGGAFLGGHVAASTVRNLASLVIVFVVAFLLGFRTEAGLAGWAAATGVLVTFVLAISSVSAVVGLLSRTPEAAGGFTFFVMFLPYPSSAFVPVHTMPTWLHGFAENQPATPIIESVRGLLLDQPVGSDPWKALAWCGGFLLVSAMLSGRLFRRRAH</sequence>
<evidence type="ECO:0000256" key="1">
    <source>
        <dbReference type="ARBA" id="ARBA00004141"/>
    </source>
</evidence>
<reference evidence="9" key="1">
    <citation type="journal article" date="2019" name="Int. J. Syst. Evol. Microbiol.">
        <title>The Global Catalogue of Microorganisms (GCM) 10K type strain sequencing project: providing services to taxonomists for standard genome sequencing and annotation.</title>
        <authorList>
            <consortium name="The Broad Institute Genomics Platform"/>
            <consortium name="The Broad Institute Genome Sequencing Center for Infectious Disease"/>
            <person name="Wu L."/>
            <person name="Ma J."/>
        </authorList>
    </citation>
    <scope>NUCLEOTIDE SEQUENCE [LARGE SCALE GENOMIC DNA]</scope>
    <source>
        <strain evidence="9">JCM 17388</strain>
    </source>
</reference>
<feature type="transmembrane region" description="Helical" evidence="6">
    <location>
        <begin position="167"/>
        <end position="187"/>
    </location>
</feature>
<feature type="domain" description="ABC transmembrane type-2" evidence="7">
    <location>
        <begin position="23"/>
        <end position="248"/>
    </location>
</feature>
<keyword evidence="2 6" id="KW-0812">Transmembrane</keyword>
<proteinExistence type="inferred from homology"/>
<accession>A0ABP8AN71</accession>
<keyword evidence="6" id="KW-0813">Transport</keyword>
<evidence type="ECO:0000256" key="3">
    <source>
        <dbReference type="ARBA" id="ARBA00022989"/>
    </source>
</evidence>
<dbReference type="PIRSF" id="PIRSF006648">
    <property type="entry name" value="DrrB"/>
    <property type="match status" value="1"/>
</dbReference>
<dbReference type="RefSeq" id="WP_344917116.1">
    <property type="nucleotide sequence ID" value="NZ_BAABAQ010000002.1"/>
</dbReference>
<feature type="transmembrane region" description="Helical" evidence="6">
    <location>
        <begin position="226"/>
        <end position="245"/>
    </location>
</feature>
<organism evidence="8 9">
    <name type="scientific">Streptosporangium oxazolinicum</name>
    <dbReference type="NCBI Taxonomy" id="909287"/>
    <lineage>
        <taxon>Bacteria</taxon>
        <taxon>Bacillati</taxon>
        <taxon>Actinomycetota</taxon>
        <taxon>Actinomycetes</taxon>
        <taxon>Streptosporangiales</taxon>
        <taxon>Streptosporangiaceae</taxon>
        <taxon>Streptosporangium</taxon>
    </lineage>
</organism>
<evidence type="ECO:0000313" key="8">
    <source>
        <dbReference type="EMBL" id="GAA4186746.1"/>
    </source>
</evidence>
<evidence type="ECO:0000256" key="4">
    <source>
        <dbReference type="ARBA" id="ARBA00023136"/>
    </source>
</evidence>
<dbReference type="InterPro" id="IPR047817">
    <property type="entry name" value="ABC2_TM_bact-type"/>
</dbReference>
<feature type="transmembrane region" description="Helical" evidence="6">
    <location>
        <begin position="21"/>
        <end position="44"/>
    </location>
</feature>
<protein>
    <recommendedName>
        <fullName evidence="6">Transport permease protein</fullName>
    </recommendedName>
</protein>
<keyword evidence="3 6" id="KW-1133">Transmembrane helix</keyword>
<comment type="caution">
    <text evidence="8">The sequence shown here is derived from an EMBL/GenBank/DDBJ whole genome shotgun (WGS) entry which is preliminary data.</text>
</comment>
<dbReference type="PROSITE" id="PS51012">
    <property type="entry name" value="ABC_TM2"/>
    <property type="match status" value="1"/>
</dbReference>
<evidence type="ECO:0000313" key="9">
    <source>
        <dbReference type="Proteomes" id="UP001501251"/>
    </source>
</evidence>
<dbReference type="PANTHER" id="PTHR43229:SF2">
    <property type="entry name" value="NODULATION PROTEIN J"/>
    <property type="match status" value="1"/>
</dbReference>
<feature type="transmembrane region" description="Helical" evidence="6">
    <location>
        <begin position="133"/>
        <end position="160"/>
    </location>
</feature>
<evidence type="ECO:0000256" key="6">
    <source>
        <dbReference type="RuleBase" id="RU361157"/>
    </source>
</evidence>
<keyword evidence="4 6" id="KW-0472">Membrane</keyword>
<feature type="transmembrane region" description="Helical" evidence="6">
    <location>
        <begin position="56"/>
        <end position="77"/>
    </location>
</feature>
<evidence type="ECO:0000259" key="7">
    <source>
        <dbReference type="PROSITE" id="PS51012"/>
    </source>
</evidence>
<feature type="transmembrane region" description="Helical" evidence="6">
    <location>
        <begin position="98"/>
        <end position="127"/>
    </location>
</feature>
<comment type="subcellular location">
    <subcellularLocation>
        <location evidence="6">Cell membrane</location>
        <topology evidence="6">Multi-pass membrane protein</topology>
    </subcellularLocation>
    <subcellularLocation>
        <location evidence="1">Membrane</location>
        <topology evidence="1">Multi-pass membrane protein</topology>
    </subcellularLocation>
</comment>
<dbReference type="EMBL" id="BAABAQ010000002">
    <property type="protein sequence ID" value="GAA4186746.1"/>
    <property type="molecule type" value="Genomic_DNA"/>
</dbReference>
<dbReference type="InterPro" id="IPR000412">
    <property type="entry name" value="ABC_2_transport"/>
</dbReference>
<dbReference type="Proteomes" id="UP001501251">
    <property type="component" value="Unassembled WGS sequence"/>
</dbReference>
<keyword evidence="6" id="KW-1003">Cell membrane</keyword>
<name>A0ABP8AN71_9ACTN</name>
<dbReference type="Pfam" id="PF01061">
    <property type="entry name" value="ABC2_membrane"/>
    <property type="match status" value="1"/>
</dbReference>
<keyword evidence="9" id="KW-1185">Reference proteome</keyword>
<dbReference type="InterPro" id="IPR013525">
    <property type="entry name" value="ABC2_TM"/>
</dbReference>
<gene>
    <name evidence="8" type="primary">lieB_1</name>
    <name evidence="8" type="ORF">GCM10022252_19230</name>
</gene>
<dbReference type="InterPro" id="IPR051784">
    <property type="entry name" value="Nod_factor_ABC_transporter"/>
</dbReference>
<dbReference type="PANTHER" id="PTHR43229">
    <property type="entry name" value="NODULATION PROTEIN J"/>
    <property type="match status" value="1"/>
</dbReference>
<evidence type="ECO:0000256" key="2">
    <source>
        <dbReference type="ARBA" id="ARBA00022692"/>
    </source>
</evidence>
<keyword evidence="5" id="KW-0046">Antibiotic resistance</keyword>